<dbReference type="AlphaFoldDB" id="B0TKF1"/>
<evidence type="ECO:0000256" key="1">
    <source>
        <dbReference type="ARBA" id="ARBA00023012"/>
    </source>
</evidence>
<proteinExistence type="predicted"/>
<dbReference type="InterPro" id="IPR036641">
    <property type="entry name" value="HPT_dom_sf"/>
</dbReference>
<dbReference type="Proteomes" id="UP000001317">
    <property type="component" value="Chromosome"/>
</dbReference>
<dbReference type="RefSeq" id="WP_012279054.1">
    <property type="nucleotide sequence ID" value="NC_010334.1"/>
</dbReference>
<sequence length="108" mass="11936">MIKVDELKSLCGDDDSMVNMLLSLYIEEYGASDSIILQRYDTEDIDGLFQISHELKGMYSNLCATEAMSLAQVVESNSKAGTIPDRSAINNLCSEIQAINKQIQAILQ</sequence>
<dbReference type="EMBL" id="CP000931">
    <property type="protein sequence ID" value="ABZ78537.1"/>
    <property type="molecule type" value="Genomic_DNA"/>
</dbReference>
<protein>
    <recommendedName>
        <fullName evidence="3">HPt domain-containing protein</fullName>
    </recommendedName>
</protein>
<accession>B0TKF1</accession>
<dbReference type="HOGENOM" id="CLU_172638_0_0_6"/>
<dbReference type="KEGG" id="shl:Shal_3997"/>
<gene>
    <name evidence="4" type="ordered locus">Shal_3997</name>
</gene>
<dbReference type="SUPFAM" id="SSF47226">
    <property type="entry name" value="Histidine-containing phosphotransfer domain, HPT domain"/>
    <property type="match status" value="1"/>
</dbReference>
<dbReference type="STRING" id="458817.Shal_3997"/>
<evidence type="ECO:0000256" key="2">
    <source>
        <dbReference type="PROSITE-ProRule" id="PRU00110"/>
    </source>
</evidence>
<dbReference type="GO" id="GO:0000160">
    <property type="term" value="P:phosphorelay signal transduction system"/>
    <property type="evidence" value="ECO:0007669"/>
    <property type="project" value="UniProtKB-KW"/>
</dbReference>
<feature type="domain" description="HPt" evidence="3">
    <location>
        <begin position="14"/>
        <end position="106"/>
    </location>
</feature>
<dbReference type="OrthoDB" id="6401882at2"/>
<dbReference type="Pfam" id="PF01627">
    <property type="entry name" value="Hpt"/>
    <property type="match status" value="1"/>
</dbReference>
<evidence type="ECO:0000313" key="5">
    <source>
        <dbReference type="Proteomes" id="UP000001317"/>
    </source>
</evidence>
<name>B0TKF1_SHEHH</name>
<evidence type="ECO:0000313" key="4">
    <source>
        <dbReference type="EMBL" id="ABZ78537.1"/>
    </source>
</evidence>
<dbReference type="InterPro" id="IPR008207">
    <property type="entry name" value="Sig_transdc_His_kin_Hpt_dom"/>
</dbReference>
<dbReference type="PROSITE" id="PS50894">
    <property type="entry name" value="HPT"/>
    <property type="match status" value="1"/>
</dbReference>
<keyword evidence="1" id="KW-0902">Two-component regulatory system</keyword>
<keyword evidence="5" id="KW-1185">Reference proteome</keyword>
<dbReference type="GO" id="GO:0004672">
    <property type="term" value="F:protein kinase activity"/>
    <property type="evidence" value="ECO:0007669"/>
    <property type="project" value="UniProtKB-ARBA"/>
</dbReference>
<feature type="modified residue" description="Phosphohistidine" evidence="2">
    <location>
        <position position="53"/>
    </location>
</feature>
<reference evidence="4" key="1">
    <citation type="submission" date="2008-01" db="EMBL/GenBank/DDBJ databases">
        <title>Complete sequence of Shewanella halifaxensis HAW-EB4.</title>
        <authorList>
            <consortium name="US DOE Joint Genome Institute"/>
            <person name="Copeland A."/>
            <person name="Lucas S."/>
            <person name="Lapidus A."/>
            <person name="Glavina del Rio T."/>
            <person name="Dalin E."/>
            <person name="Tice H."/>
            <person name="Bruce D."/>
            <person name="Goodwin L."/>
            <person name="Pitluck S."/>
            <person name="Sims D."/>
            <person name="Brettin T."/>
            <person name="Detter J.C."/>
            <person name="Han C."/>
            <person name="Kuske C.R."/>
            <person name="Schmutz J."/>
            <person name="Larimer F."/>
            <person name="Land M."/>
            <person name="Hauser L."/>
            <person name="Kyrpides N."/>
            <person name="Kim E."/>
            <person name="Zhao J.-S."/>
            <person name="Richardson P."/>
        </authorList>
    </citation>
    <scope>NUCLEOTIDE SEQUENCE [LARGE SCALE GENOMIC DNA]</scope>
    <source>
        <strain evidence="4">HAW-EB4</strain>
    </source>
</reference>
<dbReference type="eggNOG" id="ENOG50309ID">
    <property type="taxonomic scope" value="Bacteria"/>
</dbReference>
<organism evidence="4 5">
    <name type="scientific">Shewanella halifaxensis (strain HAW-EB4)</name>
    <dbReference type="NCBI Taxonomy" id="458817"/>
    <lineage>
        <taxon>Bacteria</taxon>
        <taxon>Pseudomonadati</taxon>
        <taxon>Pseudomonadota</taxon>
        <taxon>Gammaproteobacteria</taxon>
        <taxon>Alteromonadales</taxon>
        <taxon>Shewanellaceae</taxon>
        <taxon>Shewanella</taxon>
    </lineage>
</organism>
<dbReference type="Gene3D" id="1.20.120.160">
    <property type="entry name" value="HPT domain"/>
    <property type="match status" value="1"/>
</dbReference>
<evidence type="ECO:0000259" key="3">
    <source>
        <dbReference type="PROSITE" id="PS50894"/>
    </source>
</evidence>
<keyword evidence="2" id="KW-0597">Phosphoprotein</keyword>